<reference evidence="15" key="1">
    <citation type="journal article" date="2019" name="Int. J. Syst. Evol. Microbiol.">
        <title>The Global Catalogue of Microorganisms (GCM) 10K type strain sequencing project: providing services to taxonomists for standard genome sequencing and annotation.</title>
        <authorList>
            <consortium name="The Broad Institute Genomics Platform"/>
            <consortium name="The Broad Institute Genome Sequencing Center for Infectious Disease"/>
            <person name="Wu L."/>
            <person name="Ma J."/>
        </authorList>
    </citation>
    <scope>NUCLEOTIDE SEQUENCE [LARGE SCALE GENOMIC DNA]</scope>
    <source>
        <strain evidence="15">CGMCC 4.7242</strain>
    </source>
</reference>
<dbReference type="InterPro" id="IPR000090">
    <property type="entry name" value="Flg_Motor_Flig"/>
</dbReference>
<comment type="function">
    <text evidence="10">FliG is one of three proteins (FliG, FliN, FliM) that forms the rotor-mounted switch complex (C ring), located at the base of the basal body. This complex interacts with the CheY and CheZ chemotaxis proteins, in addition to contacting components of the motor that determine the direction of flagellar rotation.</text>
</comment>
<dbReference type="Pfam" id="PF14841">
    <property type="entry name" value="FliG_M"/>
    <property type="match status" value="1"/>
</dbReference>
<evidence type="ECO:0000259" key="12">
    <source>
        <dbReference type="Pfam" id="PF14841"/>
    </source>
</evidence>
<evidence type="ECO:0000313" key="14">
    <source>
        <dbReference type="EMBL" id="MFD1912007.1"/>
    </source>
</evidence>
<keyword evidence="6" id="KW-0145">Chemotaxis</keyword>
<evidence type="ECO:0000256" key="3">
    <source>
        <dbReference type="ARBA" id="ARBA00010299"/>
    </source>
</evidence>
<dbReference type="InterPro" id="IPR011002">
    <property type="entry name" value="FliG_a-hlx"/>
</dbReference>
<feature type="domain" description="Flagellar motor switch protein FliG N-terminal" evidence="13">
    <location>
        <begin position="4"/>
        <end position="106"/>
    </location>
</feature>
<comment type="similarity">
    <text evidence="3">Belongs to the FliG family.</text>
</comment>
<dbReference type="PANTHER" id="PTHR30534:SF0">
    <property type="entry name" value="FLAGELLAR MOTOR SWITCH PROTEIN FLIG"/>
    <property type="match status" value="1"/>
</dbReference>
<keyword evidence="7" id="KW-0283">Flagellar rotation</keyword>
<dbReference type="SUPFAM" id="SSF48029">
    <property type="entry name" value="FliG"/>
    <property type="match status" value="2"/>
</dbReference>
<evidence type="ECO:0000256" key="8">
    <source>
        <dbReference type="ARBA" id="ARBA00023136"/>
    </source>
</evidence>
<evidence type="ECO:0000256" key="10">
    <source>
        <dbReference type="ARBA" id="ARBA00025598"/>
    </source>
</evidence>
<keyword evidence="15" id="KW-1185">Reference proteome</keyword>
<dbReference type="PRINTS" id="PR00954">
    <property type="entry name" value="FLGMOTORFLIG"/>
</dbReference>
<dbReference type="Pfam" id="PF14842">
    <property type="entry name" value="FliG_N"/>
    <property type="match status" value="1"/>
</dbReference>
<keyword evidence="14" id="KW-0282">Flagellum</keyword>
<comment type="subcellular location">
    <subcellularLocation>
        <location evidence="1">Bacterial flagellum basal body</location>
    </subcellularLocation>
    <subcellularLocation>
        <location evidence="2">Cell membrane</location>
        <topology evidence="2">Peripheral membrane protein</topology>
        <orientation evidence="2">Cytoplasmic side</orientation>
    </subcellularLocation>
</comment>
<evidence type="ECO:0000256" key="1">
    <source>
        <dbReference type="ARBA" id="ARBA00004117"/>
    </source>
</evidence>
<evidence type="ECO:0000256" key="9">
    <source>
        <dbReference type="ARBA" id="ARBA00023143"/>
    </source>
</evidence>
<gene>
    <name evidence="14" type="ORF">ACFSGJ_07240</name>
</gene>
<evidence type="ECO:0000313" key="15">
    <source>
        <dbReference type="Proteomes" id="UP001597353"/>
    </source>
</evidence>
<evidence type="ECO:0000256" key="7">
    <source>
        <dbReference type="ARBA" id="ARBA00022779"/>
    </source>
</evidence>
<keyword evidence="9" id="KW-0975">Bacterial flagellum</keyword>
<evidence type="ECO:0000256" key="6">
    <source>
        <dbReference type="ARBA" id="ARBA00022500"/>
    </source>
</evidence>
<dbReference type="InterPro" id="IPR028263">
    <property type="entry name" value="FliG_N"/>
</dbReference>
<keyword evidence="8" id="KW-0472">Membrane</keyword>
<dbReference type="Gene3D" id="1.10.220.30">
    <property type="match status" value="3"/>
</dbReference>
<keyword evidence="5" id="KW-1003">Cell membrane</keyword>
<evidence type="ECO:0000256" key="4">
    <source>
        <dbReference type="ARBA" id="ARBA00021870"/>
    </source>
</evidence>
<comment type="caution">
    <text evidence="14">The sequence shown here is derived from an EMBL/GenBank/DDBJ whole genome shotgun (WGS) entry which is preliminary data.</text>
</comment>
<keyword evidence="14" id="KW-0969">Cilium</keyword>
<accession>A0ABW4S5X9</accession>
<evidence type="ECO:0000256" key="5">
    <source>
        <dbReference type="ARBA" id="ARBA00022475"/>
    </source>
</evidence>
<organism evidence="14 15">
    <name type="scientific">Halodurantibacterium flavum</name>
    <dbReference type="NCBI Taxonomy" id="1382802"/>
    <lineage>
        <taxon>Bacteria</taxon>
        <taxon>Pseudomonadati</taxon>
        <taxon>Pseudomonadota</taxon>
        <taxon>Alphaproteobacteria</taxon>
        <taxon>Rhodobacterales</taxon>
        <taxon>Paracoccaceae</taxon>
        <taxon>Halodurantibacterium</taxon>
    </lineage>
</organism>
<evidence type="ECO:0000259" key="13">
    <source>
        <dbReference type="Pfam" id="PF14842"/>
    </source>
</evidence>
<dbReference type="InterPro" id="IPR023087">
    <property type="entry name" value="Flg_Motor_Flig_C"/>
</dbReference>
<dbReference type="EMBL" id="JBHUGH010000005">
    <property type="protein sequence ID" value="MFD1912007.1"/>
    <property type="molecule type" value="Genomic_DNA"/>
</dbReference>
<proteinExistence type="inferred from homology"/>
<evidence type="ECO:0000256" key="2">
    <source>
        <dbReference type="ARBA" id="ARBA00004413"/>
    </source>
</evidence>
<protein>
    <recommendedName>
        <fullName evidence="4">Flagellar motor switch protein FliG</fullName>
    </recommendedName>
</protein>
<dbReference type="Proteomes" id="UP001597353">
    <property type="component" value="Unassembled WGS sequence"/>
</dbReference>
<dbReference type="RefSeq" id="WP_390260754.1">
    <property type="nucleotide sequence ID" value="NZ_JBHUGH010000005.1"/>
</dbReference>
<keyword evidence="14" id="KW-0966">Cell projection</keyword>
<dbReference type="PANTHER" id="PTHR30534">
    <property type="entry name" value="FLAGELLAR MOTOR SWITCH PROTEIN FLIG"/>
    <property type="match status" value="1"/>
</dbReference>
<dbReference type="InterPro" id="IPR032779">
    <property type="entry name" value="FliG_M"/>
</dbReference>
<feature type="domain" description="Flagellar motor switch protein FliG middle" evidence="12">
    <location>
        <begin position="116"/>
        <end position="185"/>
    </location>
</feature>
<dbReference type="Pfam" id="PF01706">
    <property type="entry name" value="FliG_C"/>
    <property type="match status" value="1"/>
</dbReference>
<feature type="domain" description="Flagellar motor switch protein FliG C-terminal" evidence="11">
    <location>
        <begin position="217"/>
        <end position="327"/>
    </location>
</feature>
<name>A0ABW4S5X9_9RHOB</name>
<evidence type="ECO:0000259" key="11">
    <source>
        <dbReference type="Pfam" id="PF01706"/>
    </source>
</evidence>
<sequence length="333" mass="36464">MPPQLSQRQKAAVIVRLLLAEGAPLPLLALPEDLQADLTQELSRLRLVDRDTMNQVVEEFAAELEGAGVAFPDGIYGALSMLDGHISAGAANRLRRMAAATGQGDAWDRIVGQDAKDLLPLLEQESIEVAAVLLSKLGVTKAAELLGRLPGERARRIAYAVSLTEDVDPETVRRIGLSLSGQLEARPPRAFRKTPVERVGAILNFAATDKREEVLQGLEETDADFAERVRKAIFTFPNIPDRVEARDISRVMRAVEQPQLVLALASAKGEDRIVADYILDNMSQRLAGTLREEMAELGTYREKDAEAARNAVIAAIRRLEADGEITLIYPEED</sequence>